<dbReference type="CDD" id="cd04301">
    <property type="entry name" value="NAT_SF"/>
    <property type="match status" value="1"/>
</dbReference>
<dbReference type="GO" id="GO:0016747">
    <property type="term" value="F:acyltransferase activity, transferring groups other than amino-acyl groups"/>
    <property type="evidence" value="ECO:0007669"/>
    <property type="project" value="InterPro"/>
</dbReference>
<evidence type="ECO:0000313" key="2">
    <source>
        <dbReference type="EMBL" id="SFS70682.1"/>
    </source>
</evidence>
<dbReference type="RefSeq" id="WP_091836854.1">
    <property type="nucleotide sequence ID" value="NZ_FPAA01000006.1"/>
</dbReference>
<dbReference type="SUPFAM" id="SSF55729">
    <property type="entry name" value="Acyl-CoA N-acyltransferases (Nat)"/>
    <property type="match status" value="1"/>
</dbReference>
<reference evidence="3" key="1">
    <citation type="submission" date="2016-10" db="EMBL/GenBank/DDBJ databases">
        <authorList>
            <person name="Varghese N."/>
            <person name="Submissions S."/>
        </authorList>
    </citation>
    <scope>NUCLEOTIDE SEQUENCE [LARGE SCALE GENOMIC DNA]</scope>
    <source>
        <strain evidence="3">DSM 45789</strain>
    </source>
</reference>
<dbReference type="InterPro" id="IPR016181">
    <property type="entry name" value="Acyl_CoA_acyltransferase"/>
</dbReference>
<gene>
    <name evidence="2" type="ORF">SAMN05444972_10678</name>
</gene>
<dbReference type="Gene3D" id="3.40.630.30">
    <property type="match status" value="1"/>
</dbReference>
<dbReference type="OrthoDB" id="2869300at2"/>
<feature type="domain" description="N-acetyltransferase" evidence="1">
    <location>
        <begin position="1"/>
        <end position="157"/>
    </location>
</feature>
<accession>A0A1I6S167</accession>
<sequence length="157" mass="18183">MLTQELTPEQLHRYRDRLIRFSYRHGDKRITHKALRWLKKLNASSFPDGTYLAIAREEKRLAGFILFGNYGLDEAYIVVHPDFRKRHVGEELFKQSIHSLGRVYVRVACDNTPSLKLCFALGLRAFHFTTGPTGKPTLCLGGGEWSEQEFNSYELIH</sequence>
<name>A0A1I6S167_9BACL</name>
<evidence type="ECO:0000313" key="3">
    <source>
        <dbReference type="Proteomes" id="UP000198660"/>
    </source>
</evidence>
<evidence type="ECO:0000259" key="1">
    <source>
        <dbReference type="PROSITE" id="PS51186"/>
    </source>
</evidence>
<keyword evidence="2" id="KW-0808">Transferase</keyword>
<protein>
    <submittedName>
        <fullName evidence="2">Acetyltransferase (GNAT) family protein</fullName>
    </submittedName>
</protein>
<dbReference type="Proteomes" id="UP000198660">
    <property type="component" value="Unassembled WGS sequence"/>
</dbReference>
<dbReference type="AlphaFoldDB" id="A0A1I6S167"/>
<dbReference type="PROSITE" id="PS51186">
    <property type="entry name" value="GNAT"/>
    <property type="match status" value="1"/>
</dbReference>
<dbReference type="Pfam" id="PF00583">
    <property type="entry name" value="Acetyltransf_1"/>
    <property type="match status" value="1"/>
</dbReference>
<organism evidence="2 3">
    <name type="scientific">Marininema halotolerans</name>
    <dbReference type="NCBI Taxonomy" id="1155944"/>
    <lineage>
        <taxon>Bacteria</taxon>
        <taxon>Bacillati</taxon>
        <taxon>Bacillota</taxon>
        <taxon>Bacilli</taxon>
        <taxon>Bacillales</taxon>
        <taxon>Thermoactinomycetaceae</taxon>
        <taxon>Marininema</taxon>
    </lineage>
</organism>
<proteinExistence type="predicted"/>
<keyword evidence="3" id="KW-1185">Reference proteome</keyword>
<dbReference type="EMBL" id="FPAA01000006">
    <property type="protein sequence ID" value="SFS70682.1"/>
    <property type="molecule type" value="Genomic_DNA"/>
</dbReference>
<dbReference type="InterPro" id="IPR000182">
    <property type="entry name" value="GNAT_dom"/>
</dbReference>